<dbReference type="AlphaFoldDB" id="A0AAW2FI55"/>
<evidence type="ECO:0000313" key="2">
    <source>
        <dbReference type="Proteomes" id="UP001430953"/>
    </source>
</evidence>
<sequence length="113" mass="13397">MSICIRTPNSISKHNTIIDTFNNNEYVDLSANILNDYDYISAIPVLKIQRVLPYVFTNLNDHILSQELFNNHKKQLVVCITDYYINIRFHHLGNTYNKEQKKRHKLTMLILFN</sequence>
<keyword evidence="2" id="KW-1185">Reference proteome</keyword>
<dbReference type="EMBL" id="JADYXP020000010">
    <property type="protein sequence ID" value="KAL0115644.1"/>
    <property type="molecule type" value="Genomic_DNA"/>
</dbReference>
<comment type="caution">
    <text evidence="1">The sequence shown here is derived from an EMBL/GenBank/DDBJ whole genome shotgun (WGS) entry which is preliminary data.</text>
</comment>
<organism evidence="1 2">
    <name type="scientific">Cardiocondyla obscurior</name>
    <dbReference type="NCBI Taxonomy" id="286306"/>
    <lineage>
        <taxon>Eukaryota</taxon>
        <taxon>Metazoa</taxon>
        <taxon>Ecdysozoa</taxon>
        <taxon>Arthropoda</taxon>
        <taxon>Hexapoda</taxon>
        <taxon>Insecta</taxon>
        <taxon>Pterygota</taxon>
        <taxon>Neoptera</taxon>
        <taxon>Endopterygota</taxon>
        <taxon>Hymenoptera</taxon>
        <taxon>Apocrita</taxon>
        <taxon>Aculeata</taxon>
        <taxon>Formicoidea</taxon>
        <taxon>Formicidae</taxon>
        <taxon>Myrmicinae</taxon>
        <taxon>Cardiocondyla</taxon>
    </lineage>
</organism>
<reference evidence="1 2" key="1">
    <citation type="submission" date="2023-03" db="EMBL/GenBank/DDBJ databases">
        <title>High recombination rates correlate with genetic variation in Cardiocondyla obscurior ants.</title>
        <authorList>
            <person name="Errbii M."/>
        </authorList>
    </citation>
    <scope>NUCLEOTIDE SEQUENCE [LARGE SCALE GENOMIC DNA]</scope>
    <source>
        <strain evidence="1">Alpha-2009</strain>
        <tissue evidence="1">Whole body</tissue>
    </source>
</reference>
<accession>A0AAW2FI55</accession>
<name>A0AAW2FI55_9HYME</name>
<proteinExistence type="predicted"/>
<protein>
    <submittedName>
        <fullName evidence="1">Uncharacterized protein</fullName>
    </submittedName>
</protein>
<gene>
    <name evidence="1" type="ORF">PUN28_010866</name>
</gene>
<evidence type="ECO:0000313" key="1">
    <source>
        <dbReference type="EMBL" id="KAL0115644.1"/>
    </source>
</evidence>
<dbReference type="Proteomes" id="UP001430953">
    <property type="component" value="Unassembled WGS sequence"/>
</dbReference>